<feature type="transmembrane region" description="Helical" evidence="7">
    <location>
        <begin position="257"/>
        <end position="276"/>
    </location>
</feature>
<evidence type="ECO:0000256" key="2">
    <source>
        <dbReference type="ARBA" id="ARBA00022448"/>
    </source>
</evidence>
<protein>
    <submittedName>
        <fullName evidence="9">Carbohydrate ABC transporter membrane protein 2 (CUT1 family)</fullName>
    </submittedName>
</protein>
<keyword evidence="5 7" id="KW-1133">Transmembrane helix</keyword>
<dbReference type="PANTHER" id="PTHR43744">
    <property type="entry name" value="ABC TRANSPORTER PERMEASE PROTEIN MG189-RELATED-RELATED"/>
    <property type="match status" value="1"/>
</dbReference>
<comment type="subcellular location">
    <subcellularLocation>
        <location evidence="1 7">Cell membrane</location>
        <topology evidence="1 7">Multi-pass membrane protein</topology>
    </subcellularLocation>
</comment>
<evidence type="ECO:0000256" key="1">
    <source>
        <dbReference type="ARBA" id="ARBA00004651"/>
    </source>
</evidence>
<dbReference type="Pfam" id="PF00528">
    <property type="entry name" value="BPD_transp_1"/>
    <property type="match status" value="1"/>
</dbReference>
<comment type="similarity">
    <text evidence="7">Belongs to the binding-protein-dependent transport system permease family.</text>
</comment>
<evidence type="ECO:0000256" key="5">
    <source>
        <dbReference type="ARBA" id="ARBA00022989"/>
    </source>
</evidence>
<gene>
    <name evidence="9" type="ORF">EV213_10467</name>
</gene>
<dbReference type="Proteomes" id="UP000295632">
    <property type="component" value="Unassembled WGS sequence"/>
</dbReference>
<keyword evidence="10" id="KW-1185">Reference proteome</keyword>
<dbReference type="PROSITE" id="PS50928">
    <property type="entry name" value="ABC_TM1"/>
    <property type="match status" value="1"/>
</dbReference>
<dbReference type="GO" id="GO:0005886">
    <property type="term" value="C:plasma membrane"/>
    <property type="evidence" value="ECO:0007669"/>
    <property type="project" value="UniProtKB-SubCell"/>
</dbReference>
<feature type="transmembrane region" description="Helical" evidence="7">
    <location>
        <begin position="182"/>
        <end position="204"/>
    </location>
</feature>
<dbReference type="InterPro" id="IPR035906">
    <property type="entry name" value="MetI-like_sf"/>
</dbReference>
<keyword evidence="6 7" id="KW-0472">Membrane</keyword>
<dbReference type="AlphaFoldDB" id="A0A4R6U8G1"/>
<evidence type="ECO:0000313" key="10">
    <source>
        <dbReference type="Proteomes" id="UP000295632"/>
    </source>
</evidence>
<reference evidence="9 10" key="1">
    <citation type="submission" date="2019-03" db="EMBL/GenBank/DDBJ databases">
        <title>Genomic Encyclopedia of Type Strains, Phase IV (KMG-IV): sequencing the most valuable type-strain genomes for metagenomic binning, comparative biology and taxonomic classification.</title>
        <authorList>
            <person name="Goeker M."/>
        </authorList>
    </citation>
    <scope>NUCLEOTIDE SEQUENCE [LARGE SCALE GENOMIC DNA]</scope>
    <source>
        <strain evidence="9 10">DSM 28697</strain>
    </source>
</reference>
<dbReference type="RefSeq" id="WP_133579673.1">
    <property type="nucleotide sequence ID" value="NZ_SNYJ01000004.1"/>
</dbReference>
<dbReference type="SUPFAM" id="SSF161098">
    <property type="entry name" value="MetI-like"/>
    <property type="match status" value="1"/>
</dbReference>
<evidence type="ECO:0000256" key="4">
    <source>
        <dbReference type="ARBA" id="ARBA00022692"/>
    </source>
</evidence>
<dbReference type="CDD" id="cd06261">
    <property type="entry name" value="TM_PBP2"/>
    <property type="match status" value="1"/>
</dbReference>
<feature type="domain" description="ABC transmembrane type-1" evidence="8">
    <location>
        <begin position="74"/>
        <end position="274"/>
    </location>
</feature>
<keyword evidence="4 7" id="KW-0812">Transmembrane</keyword>
<dbReference type="OrthoDB" id="9810086at2"/>
<organism evidence="9 10">
    <name type="scientific">Aureibacillus halotolerans</name>
    <dbReference type="NCBI Taxonomy" id="1508390"/>
    <lineage>
        <taxon>Bacteria</taxon>
        <taxon>Bacillati</taxon>
        <taxon>Bacillota</taxon>
        <taxon>Bacilli</taxon>
        <taxon>Bacillales</taxon>
        <taxon>Bacillaceae</taxon>
        <taxon>Aureibacillus</taxon>
    </lineage>
</organism>
<evidence type="ECO:0000259" key="8">
    <source>
        <dbReference type="PROSITE" id="PS50928"/>
    </source>
</evidence>
<feature type="transmembrane region" description="Helical" evidence="7">
    <location>
        <begin position="78"/>
        <end position="99"/>
    </location>
</feature>
<evidence type="ECO:0000256" key="3">
    <source>
        <dbReference type="ARBA" id="ARBA00022475"/>
    </source>
</evidence>
<dbReference type="InterPro" id="IPR000515">
    <property type="entry name" value="MetI-like"/>
</dbReference>
<feature type="transmembrane region" description="Helical" evidence="7">
    <location>
        <begin position="12"/>
        <end position="34"/>
    </location>
</feature>
<feature type="transmembrane region" description="Helical" evidence="7">
    <location>
        <begin position="111"/>
        <end position="131"/>
    </location>
</feature>
<keyword evidence="2 7" id="KW-0813">Transport</keyword>
<keyword evidence="3" id="KW-1003">Cell membrane</keyword>
<dbReference type="PANTHER" id="PTHR43744:SF9">
    <property type="entry name" value="POLYGALACTURONAN_RHAMNOGALACTURONAN TRANSPORT SYSTEM PERMEASE PROTEIN YTCP"/>
    <property type="match status" value="1"/>
</dbReference>
<dbReference type="GO" id="GO:0055085">
    <property type="term" value="P:transmembrane transport"/>
    <property type="evidence" value="ECO:0007669"/>
    <property type="project" value="InterPro"/>
</dbReference>
<evidence type="ECO:0000256" key="7">
    <source>
        <dbReference type="RuleBase" id="RU363032"/>
    </source>
</evidence>
<comment type="caution">
    <text evidence="9">The sequence shown here is derived from an EMBL/GenBank/DDBJ whole genome shotgun (WGS) entry which is preliminary data.</text>
</comment>
<dbReference type="EMBL" id="SNYJ01000004">
    <property type="protein sequence ID" value="TDQ41069.1"/>
    <property type="molecule type" value="Genomic_DNA"/>
</dbReference>
<proteinExistence type="inferred from homology"/>
<evidence type="ECO:0000256" key="6">
    <source>
        <dbReference type="ARBA" id="ARBA00023136"/>
    </source>
</evidence>
<evidence type="ECO:0000313" key="9">
    <source>
        <dbReference type="EMBL" id="TDQ41069.1"/>
    </source>
</evidence>
<dbReference type="Gene3D" id="1.10.3720.10">
    <property type="entry name" value="MetI-like"/>
    <property type="match status" value="1"/>
</dbReference>
<accession>A0A4R6U8G1</accession>
<sequence>MKRSAGEKVFDAGNTVFMILLMCATLYPFLYVLFASLSDPALVSQHRGLLLWPEGFSIEAYRLVFDNPMVLVGYGNTLIYVIGGTVLNMILTSMAAYALSRKKVMLGKPIMMAIVFTMFFSGGLIPTYLLVGDLGLVDTRWSMILPTAISAWNLIIMRTSFQGIPDSLEESAKIDGANDFTIFFRIIIPLSLPVMAVITLFYAVGHWNQYFNALVYLRDRDLFPLQLVLREILIQNSTDEFMTGISGGERHMIGETIKYATIIVATIPILFLYPMLQRFFVKGVLIGSLKE</sequence>
<name>A0A4R6U8G1_9BACI</name>